<keyword evidence="4" id="KW-1133">Transmembrane helix</keyword>
<feature type="domain" description="Cysteinyl-tRNA ligase anticodon binding" evidence="5">
    <location>
        <begin position="172"/>
        <end position="221"/>
    </location>
</feature>
<keyword evidence="4" id="KW-0812">Transmembrane</keyword>
<evidence type="ECO:0000259" key="6">
    <source>
        <dbReference type="Pfam" id="PF23494"/>
    </source>
</evidence>
<dbReference type="InterPro" id="IPR057798">
    <property type="entry name" value="PH_YqeB"/>
</dbReference>
<evidence type="ECO:0000256" key="1">
    <source>
        <dbReference type="ARBA" id="ARBA00022598"/>
    </source>
</evidence>
<evidence type="ECO:0000256" key="4">
    <source>
        <dbReference type="SAM" id="Phobius"/>
    </source>
</evidence>
<sequence length="226" mass="25113">MAAMTTVHPPALVRRGSWIYCPLLGAAALFLLRLVATWVSNLQWAPLQGVFELAASGADPWGMLGAVLVGAVIGLGFAGLLAQERLTVGVDDQRAVLTTGRESNEFPRAEIGSVFVERGHLVLLDPTGGELARRKSGLDRFALRDAFKAHGHPWRDGDPYAGRYRLWTADVPELSLRANKLLSDRDHALRRRDNKRAEILRDELAEQGIVLRDGHKKQYWRATDRF</sequence>
<evidence type="ECO:0008006" key="9">
    <source>
        <dbReference type="Google" id="ProtNLM"/>
    </source>
</evidence>
<feature type="domain" description="YqeB PH" evidence="6">
    <location>
        <begin position="5"/>
        <end position="155"/>
    </location>
</feature>
<comment type="caution">
    <text evidence="7">The sequence shown here is derived from an EMBL/GenBank/DDBJ whole genome shotgun (WGS) entry which is preliminary data.</text>
</comment>
<evidence type="ECO:0000256" key="3">
    <source>
        <dbReference type="ARBA" id="ARBA00022840"/>
    </source>
</evidence>
<dbReference type="EMBL" id="BAAARA010000015">
    <property type="protein sequence ID" value="GAA2355589.1"/>
    <property type="molecule type" value="Genomic_DNA"/>
</dbReference>
<name>A0ABN3GM82_9PSEU</name>
<dbReference type="Pfam" id="PF23493">
    <property type="entry name" value="CysS_C"/>
    <property type="match status" value="1"/>
</dbReference>
<dbReference type="Pfam" id="PF23494">
    <property type="entry name" value="bPH_10"/>
    <property type="match status" value="1"/>
</dbReference>
<organism evidence="7 8">
    <name type="scientific">Saccharopolyspora halophila</name>
    <dbReference type="NCBI Taxonomy" id="405551"/>
    <lineage>
        <taxon>Bacteria</taxon>
        <taxon>Bacillati</taxon>
        <taxon>Actinomycetota</taxon>
        <taxon>Actinomycetes</taxon>
        <taxon>Pseudonocardiales</taxon>
        <taxon>Pseudonocardiaceae</taxon>
        <taxon>Saccharopolyspora</taxon>
    </lineage>
</organism>
<dbReference type="InterPro" id="IPR056411">
    <property type="entry name" value="CysS_C"/>
</dbReference>
<keyword evidence="4" id="KW-0472">Membrane</keyword>
<reference evidence="7 8" key="1">
    <citation type="journal article" date="2019" name="Int. J. Syst. Evol. Microbiol.">
        <title>The Global Catalogue of Microorganisms (GCM) 10K type strain sequencing project: providing services to taxonomists for standard genome sequencing and annotation.</title>
        <authorList>
            <consortium name="The Broad Institute Genomics Platform"/>
            <consortium name="The Broad Institute Genome Sequencing Center for Infectious Disease"/>
            <person name="Wu L."/>
            <person name="Ma J."/>
        </authorList>
    </citation>
    <scope>NUCLEOTIDE SEQUENCE [LARGE SCALE GENOMIC DNA]</scope>
    <source>
        <strain evidence="7 8">JCM 16221</strain>
    </source>
</reference>
<dbReference type="SUPFAM" id="SSF47323">
    <property type="entry name" value="Anticodon-binding domain of a subclass of class I aminoacyl-tRNA synthetases"/>
    <property type="match status" value="1"/>
</dbReference>
<keyword evidence="1" id="KW-0436">Ligase</keyword>
<feature type="transmembrane region" description="Helical" evidence="4">
    <location>
        <begin position="61"/>
        <end position="82"/>
    </location>
</feature>
<keyword evidence="3" id="KW-0067">ATP-binding</keyword>
<dbReference type="Proteomes" id="UP001501218">
    <property type="component" value="Unassembled WGS sequence"/>
</dbReference>
<accession>A0ABN3GM82</accession>
<gene>
    <name evidence="7" type="ORF">GCM10009854_37060</name>
</gene>
<keyword evidence="8" id="KW-1185">Reference proteome</keyword>
<evidence type="ECO:0000256" key="2">
    <source>
        <dbReference type="ARBA" id="ARBA00022741"/>
    </source>
</evidence>
<proteinExistence type="predicted"/>
<evidence type="ECO:0000313" key="8">
    <source>
        <dbReference type="Proteomes" id="UP001501218"/>
    </source>
</evidence>
<evidence type="ECO:0000259" key="5">
    <source>
        <dbReference type="Pfam" id="PF23493"/>
    </source>
</evidence>
<evidence type="ECO:0000313" key="7">
    <source>
        <dbReference type="EMBL" id="GAA2355589.1"/>
    </source>
</evidence>
<protein>
    <recommendedName>
        <fullName evidence="9">DUF308 domain-containing protein</fullName>
    </recommendedName>
</protein>
<keyword evidence="2" id="KW-0547">Nucleotide-binding</keyword>
<dbReference type="InterPro" id="IPR009080">
    <property type="entry name" value="tRNAsynth_Ia_anticodon-bd"/>
</dbReference>